<dbReference type="Proteomes" id="UP000324797">
    <property type="component" value="Unassembled WGS sequence"/>
</dbReference>
<proteinExistence type="predicted"/>
<dbReference type="PANTHER" id="PTHR38599:SF1">
    <property type="entry name" value="CUPIN DOMAIN PROTEIN (AFU_ORTHOLOGUE AFUA_3G13620)"/>
    <property type="match status" value="1"/>
</dbReference>
<dbReference type="Gene3D" id="2.60.120.10">
    <property type="entry name" value="Jelly Rolls"/>
    <property type="match status" value="1"/>
</dbReference>
<accession>A0A5S4YW60</accession>
<keyword evidence="1" id="KW-0732">Signal</keyword>
<dbReference type="PANTHER" id="PTHR38599">
    <property type="entry name" value="CUPIN DOMAIN PROTEIN (AFU_ORTHOLOGUE AFUA_3G13620)"/>
    <property type="match status" value="1"/>
</dbReference>
<dbReference type="SUPFAM" id="SSF51182">
    <property type="entry name" value="RmlC-like cupins"/>
    <property type="match status" value="1"/>
</dbReference>
<reference evidence="3 4" key="1">
    <citation type="submission" date="2019-08" db="EMBL/GenBank/DDBJ databases">
        <title>Bradyrhizobium hipponensis sp. nov., a rhizobium isolated from a Lupinus angustifolius root nodule in Tunisia.</title>
        <authorList>
            <person name="Off K."/>
            <person name="Rejili M."/>
            <person name="Mars M."/>
            <person name="Brachmann A."/>
            <person name="Marin M."/>
        </authorList>
    </citation>
    <scope>NUCLEOTIDE SEQUENCE [LARGE SCALE GENOMIC DNA]</scope>
    <source>
        <strain evidence="4">aSej3</strain>
    </source>
</reference>
<dbReference type="AlphaFoldDB" id="A0A5S4YW60"/>
<dbReference type="InterPro" id="IPR011051">
    <property type="entry name" value="RmlC_Cupin_sf"/>
</dbReference>
<dbReference type="InterPro" id="IPR014710">
    <property type="entry name" value="RmlC-like_jellyroll"/>
</dbReference>
<evidence type="ECO:0000259" key="2">
    <source>
        <dbReference type="Pfam" id="PF07883"/>
    </source>
</evidence>
<organism evidence="3 4">
    <name type="scientific">Bradyrhizobium hipponense</name>
    <dbReference type="NCBI Taxonomy" id="2605638"/>
    <lineage>
        <taxon>Bacteria</taxon>
        <taxon>Pseudomonadati</taxon>
        <taxon>Pseudomonadota</taxon>
        <taxon>Alphaproteobacteria</taxon>
        <taxon>Hyphomicrobiales</taxon>
        <taxon>Nitrobacteraceae</taxon>
        <taxon>Bradyrhizobium</taxon>
    </lineage>
</organism>
<evidence type="ECO:0000313" key="4">
    <source>
        <dbReference type="Proteomes" id="UP000324797"/>
    </source>
</evidence>
<evidence type="ECO:0000313" key="3">
    <source>
        <dbReference type="EMBL" id="TYO68222.1"/>
    </source>
</evidence>
<protein>
    <submittedName>
        <fullName evidence="3">Cupin domain-containing protein</fullName>
    </submittedName>
</protein>
<dbReference type="InterPro" id="IPR013096">
    <property type="entry name" value="Cupin_2"/>
</dbReference>
<keyword evidence="4" id="KW-1185">Reference proteome</keyword>
<gene>
    <name evidence="3" type="ORF">FXV83_01860</name>
</gene>
<evidence type="ECO:0000256" key="1">
    <source>
        <dbReference type="SAM" id="SignalP"/>
    </source>
</evidence>
<comment type="caution">
    <text evidence="3">The sequence shown here is derived from an EMBL/GenBank/DDBJ whole genome shotgun (WGS) entry which is preliminary data.</text>
</comment>
<name>A0A5S4YW60_9BRAD</name>
<dbReference type="Pfam" id="PF07883">
    <property type="entry name" value="Cupin_2"/>
    <property type="match status" value="1"/>
</dbReference>
<dbReference type="EMBL" id="VSTH01000012">
    <property type="protein sequence ID" value="TYO68222.1"/>
    <property type="molecule type" value="Genomic_DNA"/>
</dbReference>
<feature type="signal peptide" evidence="1">
    <location>
        <begin position="1"/>
        <end position="32"/>
    </location>
</feature>
<sequence length="149" mass="16248">MFSATYIWRLRMRPHFVLSAAIVLGWSAAAAAQDHGAQGIAKPNLVLGQVVEGLPKDEKQSVRVMTASFKPGDKTPYHSHRFPVTVYVLEGAFTLELEGKPPLTVKAGEALVEPPNVAMTGYNRTNGETRVVVFYVSAVDTPFLDPLSH</sequence>
<feature type="domain" description="Cupin type-2" evidence="2">
    <location>
        <begin position="67"/>
        <end position="134"/>
    </location>
</feature>
<feature type="chain" id="PRO_5024449811" evidence="1">
    <location>
        <begin position="33"/>
        <end position="149"/>
    </location>
</feature>